<sequence length="234" mass="26399">MEILVIASSSRGNAYRISDGQTSLLLECGVPVKRIQEALNFKLSEISGCLITHEHMDHAKAAKDLVKKGVDVYTSLGTLKALDIVSNHRTHRLFAQRASNIGTFRILPFDVQHDATEPLGFLISSAVTGERLLFFTDTYYLKYTFDRLSIIMGECNYSTEIIKENVNNGSIPEAHKNRVMRSHMSIETLLEFIKANDTSQLKKIYLLHMSDGNSNEDEFKRRVQEITGVEVEVC</sequence>
<dbReference type="PANTHER" id="PTHR47619:SF1">
    <property type="entry name" value="EXODEOXYRIBONUCLEASE WALJ"/>
    <property type="match status" value="1"/>
</dbReference>
<organism evidence="2 3">
    <name type="scientific">Acetobacterium tundrae</name>
    <dbReference type="NCBI Taxonomy" id="132932"/>
    <lineage>
        <taxon>Bacteria</taxon>
        <taxon>Bacillati</taxon>
        <taxon>Bacillota</taxon>
        <taxon>Clostridia</taxon>
        <taxon>Eubacteriales</taxon>
        <taxon>Eubacteriaceae</taxon>
        <taxon>Acetobacterium</taxon>
    </lineage>
</organism>
<accession>A0ABR6WQ66</accession>
<evidence type="ECO:0000313" key="2">
    <source>
        <dbReference type="EMBL" id="MBC3798476.1"/>
    </source>
</evidence>
<dbReference type="Pfam" id="PF12706">
    <property type="entry name" value="Lactamase_B_2"/>
    <property type="match status" value="1"/>
</dbReference>
<dbReference type="InterPro" id="IPR052533">
    <property type="entry name" value="WalJ/YycJ-like"/>
</dbReference>
<dbReference type="PANTHER" id="PTHR47619">
    <property type="entry name" value="METALLO-HYDROLASE YYCJ-RELATED"/>
    <property type="match status" value="1"/>
</dbReference>
<dbReference type="Gene3D" id="3.60.15.10">
    <property type="entry name" value="Ribonuclease Z/Hydroxyacylglutathione hydrolase-like"/>
    <property type="match status" value="1"/>
</dbReference>
<protein>
    <submittedName>
        <fullName evidence="2">MBL fold metallo-hydrolase</fullName>
    </submittedName>
</protein>
<evidence type="ECO:0000259" key="1">
    <source>
        <dbReference type="Pfam" id="PF12706"/>
    </source>
</evidence>
<reference evidence="2 3" key="1">
    <citation type="journal article" date="2020" name="mSystems">
        <title>Defining Genomic and Predicted Metabolic Features of the Acetobacterium Genus.</title>
        <authorList>
            <person name="Ross D.E."/>
            <person name="Marshall C.W."/>
            <person name="Gulliver D."/>
            <person name="May H.D."/>
            <person name="Norman R.S."/>
        </authorList>
    </citation>
    <scope>NUCLEOTIDE SEQUENCE [LARGE SCALE GENOMIC DNA]</scope>
    <source>
        <strain evidence="2 3">DSM 9173</strain>
    </source>
</reference>
<proteinExistence type="predicted"/>
<dbReference type="EMBL" id="WJBB01000030">
    <property type="protein sequence ID" value="MBC3798476.1"/>
    <property type="molecule type" value="Genomic_DNA"/>
</dbReference>
<keyword evidence="3" id="KW-1185">Reference proteome</keyword>
<dbReference type="InterPro" id="IPR036866">
    <property type="entry name" value="RibonucZ/Hydroxyglut_hydro"/>
</dbReference>
<evidence type="ECO:0000313" key="3">
    <source>
        <dbReference type="Proteomes" id="UP000653358"/>
    </source>
</evidence>
<gene>
    <name evidence="2" type="ORF">GH807_15695</name>
</gene>
<comment type="caution">
    <text evidence="2">The sequence shown here is derived from an EMBL/GenBank/DDBJ whole genome shotgun (WGS) entry which is preliminary data.</text>
</comment>
<feature type="domain" description="Metallo-beta-lactamase" evidence="1">
    <location>
        <begin position="42"/>
        <end position="193"/>
    </location>
</feature>
<dbReference type="Proteomes" id="UP000653358">
    <property type="component" value="Unassembled WGS sequence"/>
</dbReference>
<dbReference type="InterPro" id="IPR001279">
    <property type="entry name" value="Metallo-B-lactamas"/>
</dbReference>
<dbReference type="RefSeq" id="WP_148603729.1">
    <property type="nucleotide sequence ID" value="NZ_RXYB01000010.1"/>
</dbReference>
<name>A0ABR6WQ66_9FIRM</name>
<dbReference type="SUPFAM" id="SSF56281">
    <property type="entry name" value="Metallo-hydrolase/oxidoreductase"/>
    <property type="match status" value="1"/>
</dbReference>